<dbReference type="InterPro" id="IPR018060">
    <property type="entry name" value="HTH_AraC"/>
</dbReference>
<keyword evidence="3" id="KW-0804">Transcription</keyword>
<dbReference type="GO" id="GO:0043565">
    <property type="term" value="F:sequence-specific DNA binding"/>
    <property type="evidence" value="ECO:0007669"/>
    <property type="project" value="InterPro"/>
</dbReference>
<keyword evidence="6" id="KW-1185">Reference proteome</keyword>
<dbReference type="PANTHER" id="PTHR43280:SF32">
    <property type="entry name" value="TRANSCRIPTIONAL REGULATORY PROTEIN"/>
    <property type="match status" value="1"/>
</dbReference>
<dbReference type="InterPro" id="IPR009057">
    <property type="entry name" value="Homeodomain-like_sf"/>
</dbReference>
<dbReference type="Proteomes" id="UP000253141">
    <property type="component" value="Unassembled WGS sequence"/>
</dbReference>
<name>A0A369I4E0_9BACT</name>
<dbReference type="EMBL" id="QPIW01000027">
    <property type="protein sequence ID" value="RDB03367.1"/>
    <property type="molecule type" value="Genomic_DNA"/>
</dbReference>
<gene>
    <name evidence="5" type="ORF">DVG78_23770</name>
</gene>
<dbReference type="OrthoDB" id="9793451at2"/>
<dbReference type="PANTHER" id="PTHR43280">
    <property type="entry name" value="ARAC-FAMILY TRANSCRIPTIONAL REGULATOR"/>
    <property type="match status" value="1"/>
</dbReference>
<dbReference type="Gene3D" id="2.60.120.10">
    <property type="entry name" value="Jelly Rolls"/>
    <property type="match status" value="1"/>
</dbReference>
<dbReference type="SMART" id="SM00342">
    <property type="entry name" value="HTH_ARAC"/>
    <property type="match status" value="1"/>
</dbReference>
<dbReference type="SUPFAM" id="SSF46689">
    <property type="entry name" value="Homeodomain-like"/>
    <property type="match status" value="1"/>
</dbReference>
<comment type="caution">
    <text evidence="5">The sequence shown here is derived from an EMBL/GenBank/DDBJ whole genome shotgun (WGS) entry which is preliminary data.</text>
</comment>
<evidence type="ECO:0000256" key="3">
    <source>
        <dbReference type="ARBA" id="ARBA00023163"/>
    </source>
</evidence>
<sequence length="294" mass="34761">MKQLPIYGINAFLESGMVHSFYANELKTHLESHRFVNTPHKHSTFITVLFTAGKGLHNIDFNTYDVRAGSVFLLTPGQVHSWELSEDVQGYVFFHTQAFYNDVYLTRKLDHFPFFYLQTNYPVIYLEAQEVLRFETLFKEIFEEHQGNLPYKYAQLVSLIDMVYIQLARLYKEESLKVNNQHGHYARTKQLEKLIDTHYKTKKLPNEYADLMHMTTRHLNRICQETLHQTTGDLILKRVMIEAQRMLIYNDLTVSAVADELGYDDYSYFIRLFKKYVGESPKKFQQRITRLASQ</sequence>
<dbReference type="PRINTS" id="PR00032">
    <property type="entry name" value="HTHARAC"/>
</dbReference>
<feature type="domain" description="HTH araC/xylS-type" evidence="4">
    <location>
        <begin position="189"/>
        <end position="287"/>
    </location>
</feature>
<reference evidence="5 6" key="1">
    <citation type="submission" date="2018-07" db="EMBL/GenBank/DDBJ databases">
        <title>Genome analysis of Runella aurantiaca.</title>
        <authorList>
            <person name="Yang X."/>
        </authorList>
    </citation>
    <scope>NUCLEOTIDE SEQUENCE [LARGE SCALE GENOMIC DNA]</scope>
    <source>
        <strain evidence="5 6">YX9</strain>
    </source>
</reference>
<dbReference type="GO" id="GO:0003700">
    <property type="term" value="F:DNA-binding transcription factor activity"/>
    <property type="evidence" value="ECO:0007669"/>
    <property type="project" value="InterPro"/>
</dbReference>
<dbReference type="PROSITE" id="PS01124">
    <property type="entry name" value="HTH_ARAC_FAMILY_2"/>
    <property type="match status" value="1"/>
</dbReference>
<dbReference type="Pfam" id="PF02311">
    <property type="entry name" value="AraC_binding"/>
    <property type="match status" value="1"/>
</dbReference>
<dbReference type="InterPro" id="IPR003313">
    <property type="entry name" value="AraC-bd"/>
</dbReference>
<organism evidence="5 6">
    <name type="scientific">Runella aurantiaca</name>
    <dbReference type="NCBI Taxonomy" id="2282308"/>
    <lineage>
        <taxon>Bacteria</taxon>
        <taxon>Pseudomonadati</taxon>
        <taxon>Bacteroidota</taxon>
        <taxon>Cytophagia</taxon>
        <taxon>Cytophagales</taxon>
        <taxon>Spirosomataceae</taxon>
        <taxon>Runella</taxon>
    </lineage>
</organism>
<dbReference type="AlphaFoldDB" id="A0A369I4E0"/>
<evidence type="ECO:0000256" key="2">
    <source>
        <dbReference type="ARBA" id="ARBA00023125"/>
    </source>
</evidence>
<accession>A0A369I4E0</accession>
<dbReference type="InterPro" id="IPR020449">
    <property type="entry name" value="Tscrpt_reg_AraC-type_HTH"/>
</dbReference>
<evidence type="ECO:0000256" key="1">
    <source>
        <dbReference type="ARBA" id="ARBA00023015"/>
    </source>
</evidence>
<dbReference type="Pfam" id="PF12833">
    <property type="entry name" value="HTH_18"/>
    <property type="match status" value="1"/>
</dbReference>
<evidence type="ECO:0000313" key="5">
    <source>
        <dbReference type="EMBL" id="RDB03367.1"/>
    </source>
</evidence>
<evidence type="ECO:0000259" key="4">
    <source>
        <dbReference type="PROSITE" id="PS01124"/>
    </source>
</evidence>
<keyword evidence="1" id="KW-0805">Transcription regulation</keyword>
<dbReference type="SUPFAM" id="SSF51215">
    <property type="entry name" value="Regulatory protein AraC"/>
    <property type="match status" value="1"/>
</dbReference>
<keyword evidence="2" id="KW-0238">DNA-binding</keyword>
<evidence type="ECO:0000313" key="6">
    <source>
        <dbReference type="Proteomes" id="UP000253141"/>
    </source>
</evidence>
<dbReference type="Gene3D" id="1.10.10.60">
    <property type="entry name" value="Homeodomain-like"/>
    <property type="match status" value="1"/>
</dbReference>
<dbReference type="InterPro" id="IPR037923">
    <property type="entry name" value="HTH-like"/>
</dbReference>
<dbReference type="InterPro" id="IPR014710">
    <property type="entry name" value="RmlC-like_jellyroll"/>
</dbReference>
<dbReference type="RefSeq" id="WP_114463524.1">
    <property type="nucleotide sequence ID" value="NZ_QPIW01000027.1"/>
</dbReference>
<proteinExistence type="predicted"/>
<protein>
    <submittedName>
        <fullName evidence="5">Helix-turn-helix domain-containing protein</fullName>
    </submittedName>
</protein>